<gene>
    <name evidence="2" type="ORF">A3K51_00635</name>
</gene>
<dbReference type="FunFam" id="3.30.420.10:FF:000045">
    <property type="entry name" value="3'-5' exonuclease DinG"/>
    <property type="match status" value="1"/>
</dbReference>
<protein>
    <recommendedName>
        <fullName evidence="1">Exonuclease domain-containing protein</fullName>
    </recommendedName>
</protein>
<dbReference type="Pfam" id="PF00929">
    <property type="entry name" value="RNase_T"/>
    <property type="match status" value="1"/>
</dbReference>
<dbReference type="NCBIfam" id="TIGR00573">
    <property type="entry name" value="dnaq"/>
    <property type="match status" value="1"/>
</dbReference>
<dbReference type="InterPro" id="IPR012337">
    <property type="entry name" value="RNaseH-like_sf"/>
</dbReference>
<dbReference type="PANTHER" id="PTHR30231:SF41">
    <property type="entry name" value="DNA POLYMERASE III SUBUNIT EPSILON"/>
    <property type="match status" value="1"/>
</dbReference>
<proteinExistence type="predicted"/>
<dbReference type="GO" id="GO:0003887">
    <property type="term" value="F:DNA-directed DNA polymerase activity"/>
    <property type="evidence" value="ECO:0007669"/>
    <property type="project" value="InterPro"/>
</dbReference>
<dbReference type="Proteomes" id="UP000178085">
    <property type="component" value="Unassembled WGS sequence"/>
</dbReference>
<dbReference type="InterPro" id="IPR036397">
    <property type="entry name" value="RNaseH_sf"/>
</dbReference>
<dbReference type="AlphaFoldDB" id="A0A1F4NPI8"/>
<dbReference type="GO" id="GO:0005829">
    <property type="term" value="C:cytosol"/>
    <property type="evidence" value="ECO:0007669"/>
    <property type="project" value="TreeGrafter"/>
</dbReference>
<feature type="domain" description="Exonuclease" evidence="1">
    <location>
        <begin position="5"/>
        <end position="167"/>
    </location>
</feature>
<evidence type="ECO:0000259" key="1">
    <source>
        <dbReference type="SMART" id="SM00479"/>
    </source>
</evidence>
<organism evidence="2 3">
    <name type="scientific">candidate division Kazan bacterium RIFCSPLOWO2_01_FULL_45_19</name>
    <dbReference type="NCBI Taxonomy" id="1798538"/>
    <lineage>
        <taxon>Bacteria</taxon>
        <taxon>Bacteria division Kazan-3B-28</taxon>
    </lineage>
</organism>
<comment type="caution">
    <text evidence="2">The sequence shown here is derived from an EMBL/GenBank/DDBJ whole genome shotgun (WGS) entry which is preliminary data.</text>
</comment>
<dbReference type="GO" id="GO:0008408">
    <property type="term" value="F:3'-5' exonuclease activity"/>
    <property type="evidence" value="ECO:0007669"/>
    <property type="project" value="TreeGrafter"/>
</dbReference>
<dbReference type="GO" id="GO:0045004">
    <property type="term" value="P:DNA replication proofreading"/>
    <property type="evidence" value="ECO:0007669"/>
    <property type="project" value="TreeGrafter"/>
</dbReference>
<reference evidence="2 3" key="1">
    <citation type="journal article" date="2016" name="Nat. Commun.">
        <title>Thousands of microbial genomes shed light on interconnected biogeochemical processes in an aquifer system.</title>
        <authorList>
            <person name="Anantharaman K."/>
            <person name="Brown C.T."/>
            <person name="Hug L.A."/>
            <person name="Sharon I."/>
            <person name="Castelle C.J."/>
            <person name="Probst A.J."/>
            <person name="Thomas B.C."/>
            <person name="Singh A."/>
            <person name="Wilkins M.J."/>
            <person name="Karaoz U."/>
            <person name="Brodie E.L."/>
            <person name="Williams K.H."/>
            <person name="Hubbard S.S."/>
            <person name="Banfield J.F."/>
        </authorList>
    </citation>
    <scope>NUCLEOTIDE SEQUENCE [LARGE SCALE GENOMIC DNA]</scope>
</reference>
<dbReference type="PANTHER" id="PTHR30231">
    <property type="entry name" value="DNA POLYMERASE III SUBUNIT EPSILON"/>
    <property type="match status" value="1"/>
</dbReference>
<accession>A0A1F4NPI8</accession>
<dbReference type="InterPro" id="IPR013520">
    <property type="entry name" value="Ribonucl_H"/>
</dbReference>
<dbReference type="Gene3D" id="3.30.420.10">
    <property type="entry name" value="Ribonuclease H-like superfamily/Ribonuclease H"/>
    <property type="match status" value="1"/>
</dbReference>
<evidence type="ECO:0000313" key="2">
    <source>
        <dbReference type="EMBL" id="OGB73371.1"/>
    </source>
</evidence>
<dbReference type="CDD" id="cd06127">
    <property type="entry name" value="DEDDh"/>
    <property type="match status" value="1"/>
</dbReference>
<evidence type="ECO:0000313" key="3">
    <source>
        <dbReference type="Proteomes" id="UP000178085"/>
    </source>
</evidence>
<name>A0A1F4NPI8_UNCK3</name>
<dbReference type="EMBL" id="METD01000001">
    <property type="protein sequence ID" value="OGB73371.1"/>
    <property type="molecule type" value="Genomic_DNA"/>
</dbReference>
<dbReference type="GO" id="GO:0003677">
    <property type="term" value="F:DNA binding"/>
    <property type="evidence" value="ECO:0007669"/>
    <property type="project" value="InterPro"/>
</dbReference>
<dbReference type="InterPro" id="IPR006054">
    <property type="entry name" value="DnaQ"/>
</dbReference>
<dbReference type="SMART" id="SM00479">
    <property type="entry name" value="EXOIII"/>
    <property type="match status" value="1"/>
</dbReference>
<dbReference type="SUPFAM" id="SSF53098">
    <property type="entry name" value="Ribonuclease H-like"/>
    <property type="match status" value="1"/>
</dbReference>
<sequence length="788" mass="87958">MLYSEYIVLDVETTGVNAKIDDIIEFAAVRLNGHAEIVGELNLLISTNQEISPTVVALTGITPADLVGQPTIAEAMDQIRKFIGSAPIVGHNIGFDIEFLNNNKAELTNPALDTLELAYTVLPSQSYYSLEYMAHSLGFPHQPSHRAMADVLATVDLFKFLVQQTANLKPTTRRRIAELVPETAWTWGWLIAQPPAFTDLKLTPRHDGDEIDGLVKEIKSAKPSVEQIATAQEGKINFIETHFDDNPTALTLAYASVHHPAIVIVPDRLFYQTNWTRVGKTIKTDLVPRYPSNLWYRTDAEVDLVKDRDDLSALEAKLVAKVVIWREEWGMDYSRLYLSRDEQYQWEQKLSPHNPGIEPTGDILITSANGLLDMTDLDGRNLVTAHPLLLEDALFASQSRTFSAIYFAAAVSSRRDFVHQHIRVVDVKLADSLFKSLNHFGGDLQTVTEALVGIYTIHPPVSVYERNIELMPDLITDGLKTALTSAADHLTNYLEGIKTVTSSAGQAQAKRTSKLIDDFRAVAELSADRRYFLFVDGNRFFLEIVPAQSNLQILHRLIDRAGGLTVLGPGLSVSGSFAYLNSVFGEGTGKIVGQSSKTELVLAQDMPEGNDYSYALHQLAERTLERDNKILFLLNSAYEARQLFGDLFVEAQATKAVLENYDTVGNASLIPELLSKHSRFVLLGHYYWFDRVQSYASGFDRLILGKIPFEAVSRPQAKVLSDVEDGFETYTLARGIMRLKEILHQVKRLKLPLVILDSRLLTKEYGQKVLNSLPDFMVIPEPTDQILG</sequence>